<comment type="caution">
    <text evidence="2">The sequence shown here is derived from an EMBL/GenBank/DDBJ whole genome shotgun (WGS) entry which is preliminary data.</text>
</comment>
<name>A0AAW1L1J7_SAPOF</name>
<organism evidence="2 3">
    <name type="scientific">Saponaria officinalis</name>
    <name type="common">Common soapwort</name>
    <name type="synonym">Lychnis saponaria</name>
    <dbReference type="NCBI Taxonomy" id="3572"/>
    <lineage>
        <taxon>Eukaryota</taxon>
        <taxon>Viridiplantae</taxon>
        <taxon>Streptophyta</taxon>
        <taxon>Embryophyta</taxon>
        <taxon>Tracheophyta</taxon>
        <taxon>Spermatophyta</taxon>
        <taxon>Magnoliopsida</taxon>
        <taxon>eudicotyledons</taxon>
        <taxon>Gunneridae</taxon>
        <taxon>Pentapetalae</taxon>
        <taxon>Caryophyllales</taxon>
        <taxon>Caryophyllaceae</taxon>
        <taxon>Caryophylleae</taxon>
        <taxon>Saponaria</taxon>
    </lineage>
</organism>
<protein>
    <submittedName>
        <fullName evidence="2">Uncharacterized protein</fullName>
    </submittedName>
</protein>
<accession>A0AAW1L1J7</accession>
<dbReference type="GO" id="GO:0005737">
    <property type="term" value="C:cytoplasm"/>
    <property type="evidence" value="ECO:0007669"/>
    <property type="project" value="TreeGrafter"/>
</dbReference>
<feature type="compositionally biased region" description="Low complexity" evidence="1">
    <location>
        <begin position="109"/>
        <end position="123"/>
    </location>
</feature>
<dbReference type="Proteomes" id="UP001443914">
    <property type="component" value="Unassembled WGS sequence"/>
</dbReference>
<dbReference type="GO" id="GO:0005634">
    <property type="term" value="C:nucleus"/>
    <property type="evidence" value="ECO:0007669"/>
    <property type="project" value="TreeGrafter"/>
</dbReference>
<feature type="compositionally biased region" description="Gly residues" evidence="1">
    <location>
        <begin position="380"/>
        <end position="398"/>
    </location>
</feature>
<feature type="compositionally biased region" description="Low complexity" evidence="1">
    <location>
        <begin position="465"/>
        <end position="523"/>
    </location>
</feature>
<feature type="region of interest" description="Disordered" evidence="1">
    <location>
        <begin position="109"/>
        <end position="277"/>
    </location>
</feature>
<feature type="region of interest" description="Disordered" evidence="1">
    <location>
        <begin position="329"/>
        <end position="523"/>
    </location>
</feature>
<gene>
    <name evidence="2" type="ORF">RND81_05G227800</name>
</gene>
<keyword evidence="3" id="KW-1185">Reference proteome</keyword>
<feature type="compositionally biased region" description="Basic and acidic residues" evidence="1">
    <location>
        <begin position="143"/>
        <end position="156"/>
    </location>
</feature>
<reference evidence="2" key="1">
    <citation type="submission" date="2024-03" db="EMBL/GenBank/DDBJ databases">
        <title>WGS assembly of Saponaria officinalis var. Norfolk2.</title>
        <authorList>
            <person name="Jenkins J."/>
            <person name="Shu S."/>
            <person name="Grimwood J."/>
            <person name="Barry K."/>
            <person name="Goodstein D."/>
            <person name="Schmutz J."/>
            <person name="Leebens-Mack J."/>
            <person name="Osbourn A."/>
        </authorList>
    </citation>
    <scope>NUCLEOTIDE SEQUENCE [LARGE SCALE GENOMIC DNA]</scope>
    <source>
        <strain evidence="2">JIC</strain>
    </source>
</reference>
<dbReference type="EMBL" id="JBDFQZ010000005">
    <property type="protein sequence ID" value="KAK9726645.1"/>
    <property type="molecule type" value="Genomic_DNA"/>
</dbReference>
<dbReference type="PANTHER" id="PTHR12299">
    <property type="entry name" value="HYALURONIC ACID-BINDING PROTEIN 4"/>
    <property type="match status" value="1"/>
</dbReference>
<evidence type="ECO:0000313" key="3">
    <source>
        <dbReference type="Proteomes" id="UP001443914"/>
    </source>
</evidence>
<feature type="compositionally biased region" description="Basic and acidic residues" evidence="1">
    <location>
        <begin position="180"/>
        <end position="192"/>
    </location>
</feature>
<dbReference type="AlphaFoldDB" id="A0AAW1L1J7"/>
<dbReference type="InterPro" id="IPR039764">
    <property type="entry name" value="HABP4/SERBP1-like"/>
</dbReference>
<evidence type="ECO:0000256" key="1">
    <source>
        <dbReference type="SAM" id="MobiDB-lite"/>
    </source>
</evidence>
<evidence type="ECO:0000313" key="2">
    <source>
        <dbReference type="EMBL" id="KAK9726645.1"/>
    </source>
</evidence>
<dbReference type="GO" id="GO:0003723">
    <property type="term" value="F:RNA binding"/>
    <property type="evidence" value="ECO:0007669"/>
    <property type="project" value="InterPro"/>
</dbReference>
<feature type="compositionally biased region" description="Basic and acidic residues" evidence="1">
    <location>
        <begin position="329"/>
        <end position="358"/>
    </location>
</feature>
<dbReference type="PANTHER" id="PTHR12299:SF17">
    <property type="entry name" value="AT19571P-RELATED"/>
    <property type="match status" value="1"/>
</dbReference>
<proteinExistence type="predicted"/>
<sequence>MASTYVNAFDLLGDDESDDVTVLLNRLNKKTLEEVPSSPRKTRKEYVVFAENSDHVEYEAEDVNGNGNGNGNGVINTTNLEQDISNRDGDDVVENGTWQTVSKKVVVNQVQRNNYRQRPYRNYGRGGGNRGRRFQRANADGSDPSKGDGHVNGERPRSRKRNDRGDGEYSGRGRGKSGTRRVDDGEVKKADNVCDGDGQTIANSEGDAAAVTVDSSIVEEVNGDVPKPEETEEDNGGVPKPEETAEERKEREREEQFRKEKEERRRIREQEEAEEAKKMTLAQYEKIRMEKKQALNIQKSEVPRVVAADLDLENMKLVSKKQEKDEVLIVKKEKPKDKAGLEKPTSEGKLQKSESIEKKGRKPVAVGLSELFRPASFRGSNGGGRGRGTGRPNQGGLGRRFTSGDSLNNDRPQINNGPSSAMTRASLQRPTKIPAITDNHQFPVLGTAPEPAVESSAPTADLSASNRSSSGPSSSHSGSRGNRSGSGPNRSYAGNRSSAPAANRTSAATRSAPAAKSSARAEH</sequence>
<feature type="compositionally biased region" description="Basic and acidic residues" evidence="1">
    <location>
        <begin position="240"/>
        <end position="277"/>
    </location>
</feature>
<feature type="compositionally biased region" description="Polar residues" evidence="1">
    <location>
        <begin position="403"/>
        <end position="429"/>
    </location>
</feature>